<dbReference type="AlphaFoldDB" id="A0A5N6YG54"/>
<feature type="transmembrane region" description="Helical" evidence="1">
    <location>
        <begin position="56"/>
        <end position="79"/>
    </location>
</feature>
<evidence type="ECO:0000313" key="2">
    <source>
        <dbReference type="EMBL" id="KAE8344452.1"/>
    </source>
</evidence>
<dbReference type="Proteomes" id="UP000325558">
    <property type="component" value="Unassembled WGS sequence"/>
</dbReference>
<evidence type="ECO:0000256" key="1">
    <source>
        <dbReference type="SAM" id="Phobius"/>
    </source>
</evidence>
<accession>A0A5N6YG54</accession>
<protein>
    <submittedName>
        <fullName evidence="2">Uncharacterized protein</fullName>
    </submittedName>
</protein>
<name>A0A5N6YG54_9EURO</name>
<keyword evidence="1" id="KW-0812">Transmembrane</keyword>
<proteinExistence type="predicted"/>
<organism evidence="2">
    <name type="scientific">Aspergillus arachidicola</name>
    <dbReference type="NCBI Taxonomy" id="656916"/>
    <lineage>
        <taxon>Eukaryota</taxon>
        <taxon>Fungi</taxon>
        <taxon>Dikarya</taxon>
        <taxon>Ascomycota</taxon>
        <taxon>Pezizomycotina</taxon>
        <taxon>Eurotiomycetes</taxon>
        <taxon>Eurotiomycetidae</taxon>
        <taxon>Eurotiales</taxon>
        <taxon>Aspergillaceae</taxon>
        <taxon>Aspergillus</taxon>
        <taxon>Aspergillus subgen. Circumdati</taxon>
    </lineage>
</organism>
<reference evidence="2" key="1">
    <citation type="submission" date="2019-04" db="EMBL/GenBank/DDBJ databases">
        <title>Friends and foes A comparative genomics study of 23 Aspergillus species from section Flavi.</title>
        <authorList>
            <consortium name="DOE Joint Genome Institute"/>
            <person name="Kjaerbolling I."/>
            <person name="Vesth T."/>
            <person name="Frisvad J.C."/>
            <person name="Nybo J.L."/>
            <person name="Theobald S."/>
            <person name="Kildgaard S."/>
            <person name="Isbrandt T."/>
            <person name="Kuo A."/>
            <person name="Sato A."/>
            <person name="Lyhne E.K."/>
            <person name="Kogle M.E."/>
            <person name="Wiebenga A."/>
            <person name="Kun R.S."/>
            <person name="Lubbers R.J."/>
            <person name="Makela M.R."/>
            <person name="Barry K."/>
            <person name="Chovatia M."/>
            <person name="Clum A."/>
            <person name="Daum C."/>
            <person name="Haridas S."/>
            <person name="He G."/>
            <person name="LaButti K."/>
            <person name="Lipzen A."/>
            <person name="Mondo S."/>
            <person name="Riley R."/>
            <person name="Salamov A."/>
            <person name="Simmons B.A."/>
            <person name="Magnuson J.K."/>
            <person name="Henrissat B."/>
            <person name="Mortensen U.H."/>
            <person name="Larsen T.O."/>
            <person name="Devries R.P."/>
            <person name="Grigoriev I.V."/>
            <person name="Machida M."/>
            <person name="Baker S.E."/>
            <person name="Andersen M.R."/>
        </authorList>
    </citation>
    <scope>NUCLEOTIDE SEQUENCE</scope>
    <source>
        <strain evidence="2">CBS 117612</strain>
    </source>
</reference>
<feature type="transmembrane region" description="Helical" evidence="1">
    <location>
        <begin position="32"/>
        <end position="50"/>
    </location>
</feature>
<gene>
    <name evidence="2" type="ORF">BDV24DRAFT_127277</name>
</gene>
<dbReference type="EMBL" id="ML737124">
    <property type="protein sequence ID" value="KAE8344452.1"/>
    <property type="molecule type" value="Genomic_DNA"/>
</dbReference>
<sequence length="106" mass="12339">MEHTLVSLRAFVFYTGASCYGDRLRNRVSIRYFLSLVMTYVLCTYIRSILRVFRGFGNYGILIMVHMWPTCGGVENRYLSRRKQAKRRSRTVLVVECEIRSAMGGI</sequence>
<keyword evidence="1" id="KW-1133">Transmembrane helix</keyword>
<keyword evidence="1" id="KW-0472">Membrane</keyword>